<protein>
    <submittedName>
        <fullName evidence="3">Uncharacterized protein</fullName>
    </submittedName>
</protein>
<gene>
    <name evidence="3" type="ORF">T459_14859</name>
</gene>
<evidence type="ECO:0000256" key="2">
    <source>
        <dbReference type="SAM" id="SignalP"/>
    </source>
</evidence>
<evidence type="ECO:0000313" key="3">
    <source>
        <dbReference type="EMBL" id="PHT81844.1"/>
    </source>
</evidence>
<evidence type="ECO:0000256" key="1">
    <source>
        <dbReference type="ARBA" id="ARBA00009431"/>
    </source>
</evidence>
<feature type="chain" id="PRO_5013693335" evidence="2">
    <location>
        <begin position="17"/>
        <end position="62"/>
    </location>
</feature>
<dbReference type="GO" id="GO:0006508">
    <property type="term" value="P:proteolysis"/>
    <property type="evidence" value="ECO:0007669"/>
    <property type="project" value="InterPro"/>
</dbReference>
<sequence length="62" mass="7197">MFLFFFLINFSVWSSGDHDMVVPFISTEAWITSLNYPIVVDWKPWIVDGQVAGQVPNLNIFF</sequence>
<evidence type="ECO:0000313" key="4">
    <source>
        <dbReference type="Proteomes" id="UP000222542"/>
    </source>
</evidence>
<keyword evidence="2" id="KW-0732">Signal</keyword>
<dbReference type="Pfam" id="PF00450">
    <property type="entry name" value="Peptidase_S10"/>
    <property type="match status" value="1"/>
</dbReference>
<comment type="similarity">
    <text evidence="1">Belongs to the peptidase S10 family.</text>
</comment>
<organism evidence="3 4">
    <name type="scientific">Capsicum annuum</name>
    <name type="common">Capsicum pepper</name>
    <dbReference type="NCBI Taxonomy" id="4072"/>
    <lineage>
        <taxon>Eukaryota</taxon>
        <taxon>Viridiplantae</taxon>
        <taxon>Streptophyta</taxon>
        <taxon>Embryophyta</taxon>
        <taxon>Tracheophyta</taxon>
        <taxon>Spermatophyta</taxon>
        <taxon>Magnoliopsida</taxon>
        <taxon>eudicotyledons</taxon>
        <taxon>Gunneridae</taxon>
        <taxon>Pentapetalae</taxon>
        <taxon>asterids</taxon>
        <taxon>lamiids</taxon>
        <taxon>Solanales</taxon>
        <taxon>Solanaceae</taxon>
        <taxon>Solanoideae</taxon>
        <taxon>Capsiceae</taxon>
        <taxon>Capsicum</taxon>
    </lineage>
</organism>
<accession>A0A2G2ZIU3</accession>
<feature type="signal peptide" evidence="2">
    <location>
        <begin position="1"/>
        <end position="16"/>
    </location>
</feature>
<reference evidence="3 4" key="2">
    <citation type="journal article" date="2017" name="Genome Biol.">
        <title>New reference genome sequences of hot pepper reveal the massive evolution of plant disease-resistance genes by retroduplication.</title>
        <authorList>
            <person name="Kim S."/>
            <person name="Park J."/>
            <person name="Yeom S.I."/>
            <person name="Kim Y.M."/>
            <person name="Seo E."/>
            <person name="Kim K.T."/>
            <person name="Kim M.S."/>
            <person name="Lee J.M."/>
            <person name="Cheong K."/>
            <person name="Shin H.S."/>
            <person name="Kim S.B."/>
            <person name="Han K."/>
            <person name="Lee J."/>
            <person name="Park M."/>
            <person name="Lee H.A."/>
            <person name="Lee H.Y."/>
            <person name="Lee Y."/>
            <person name="Oh S."/>
            <person name="Lee J.H."/>
            <person name="Choi E."/>
            <person name="Choi E."/>
            <person name="Lee S.E."/>
            <person name="Jeon J."/>
            <person name="Kim H."/>
            <person name="Choi G."/>
            <person name="Song H."/>
            <person name="Lee J."/>
            <person name="Lee S.C."/>
            <person name="Kwon J.K."/>
            <person name="Lee H.Y."/>
            <person name="Koo N."/>
            <person name="Hong Y."/>
            <person name="Kim R.W."/>
            <person name="Kang W.H."/>
            <person name="Huh J.H."/>
            <person name="Kang B.C."/>
            <person name="Yang T.J."/>
            <person name="Lee Y.H."/>
            <person name="Bennetzen J.L."/>
            <person name="Choi D."/>
        </authorList>
    </citation>
    <scope>NUCLEOTIDE SEQUENCE [LARGE SCALE GENOMIC DNA]</scope>
    <source>
        <strain evidence="4">cv. CM334</strain>
    </source>
</reference>
<dbReference type="GO" id="GO:0004185">
    <property type="term" value="F:serine-type carboxypeptidase activity"/>
    <property type="evidence" value="ECO:0007669"/>
    <property type="project" value="InterPro"/>
</dbReference>
<dbReference type="SUPFAM" id="SSF53474">
    <property type="entry name" value="alpha/beta-Hydrolases"/>
    <property type="match status" value="1"/>
</dbReference>
<proteinExistence type="inferred from homology"/>
<comment type="caution">
    <text evidence="3">The sequence shown here is derived from an EMBL/GenBank/DDBJ whole genome shotgun (WGS) entry which is preliminary data.</text>
</comment>
<dbReference type="Gene3D" id="3.40.50.11320">
    <property type="match status" value="1"/>
</dbReference>
<dbReference type="EMBL" id="AYRZ02000005">
    <property type="protein sequence ID" value="PHT81844.1"/>
    <property type="molecule type" value="Genomic_DNA"/>
</dbReference>
<dbReference type="InterPro" id="IPR029058">
    <property type="entry name" value="AB_hydrolase_fold"/>
</dbReference>
<dbReference type="Proteomes" id="UP000222542">
    <property type="component" value="Unassembled WGS sequence"/>
</dbReference>
<dbReference type="AlphaFoldDB" id="A0A2G2ZIU3"/>
<keyword evidence="4" id="KW-1185">Reference proteome</keyword>
<name>A0A2G2ZIU3_CAPAN</name>
<dbReference type="InterPro" id="IPR001563">
    <property type="entry name" value="Peptidase_S10"/>
</dbReference>
<reference evidence="3 4" key="1">
    <citation type="journal article" date="2014" name="Nat. Genet.">
        <title>Genome sequence of the hot pepper provides insights into the evolution of pungency in Capsicum species.</title>
        <authorList>
            <person name="Kim S."/>
            <person name="Park M."/>
            <person name="Yeom S.I."/>
            <person name="Kim Y.M."/>
            <person name="Lee J.M."/>
            <person name="Lee H.A."/>
            <person name="Seo E."/>
            <person name="Choi J."/>
            <person name="Cheong K."/>
            <person name="Kim K.T."/>
            <person name="Jung K."/>
            <person name="Lee G.W."/>
            <person name="Oh S.K."/>
            <person name="Bae C."/>
            <person name="Kim S.B."/>
            <person name="Lee H.Y."/>
            <person name="Kim S.Y."/>
            <person name="Kim M.S."/>
            <person name="Kang B.C."/>
            <person name="Jo Y.D."/>
            <person name="Yang H.B."/>
            <person name="Jeong H.J."/>
            <person name="Kang W.H."/>
            <person name="Kwon J.K."/>
            <person name="Shin C."/>
            <person name="Lim J.Y."/>
            <person name="Park J.H."/>
            <person name="Huh J.H."/>
            <person name="Kim J.S."/>
            <person name="Kim B.D."/>
            <person name="Cohen O."/>
            <person name="Paran I."/>
            <person name="Suh M.C."/>
            <person name="Lee S.B."/>
            <person name="Kim Y.K."/>
            <person name="Shin Y."/>
            <person name="Noh S.J."/>
            <person name="Park J."/>
            <person name="Seo Y.S."/>
            <person name="Kwon S.Y."/>
            <person name="Kim H.A."/>
            <person name="Park J.M."/>
            <person name="Kim H.J."/>
            <person name="Choi S.B."/>
            <person name="Bosland P.W."/>
            <person name="Reeves G."/>
            <person name="Jo S.H."/>
            <person name="Lee B.W."/>
            <person name="Cho H.T."/>
            <person name="Choi H.S."/>
            <person name="Lee M.S."/>
            <person name="Yu Y."/>
            <person name="Do Choi Y."/>
            <person name="Park B.S."/>
            <person name="van Deynze A."/>
            <person name="Ashrafi H."/>
            <person name="Hill T."/>
            <person name="Kim W.T."/>
            <person name="Pai H.S."/>
            <person name="Ahn H.K."/>
            <person name="Yeam I."/>
            <person name="Giovannoni J.J."/>
            <person name="Rose J.K."/>
            <person name="Sorensen I."/>
            <person name="Lee S.J."/>
            <person name="Kim R.W."/>
            <person name="Choi I.Y."/>
            <person name="Choi B.S."/>
            <person name="Lim J.S."/>
            <person name="Lee Y.H."/>
            <person name="Choi D."/>
        </authorList>
    </citation>
    <scope>NUCLEOTIDE SEQUENCE [LARGE SCALE GENOMIC DNA]</scope>
    <source>
        <strain evidence="4">cv. CM334</strain>
    </source>
</reference>
<dbReference type="Gramene" id="PHT81844">
    <property type="protein sequence ID" value="PHT81844"/>
    <property type="gene ID" value="T459_14859"/>
</dbReference>